<dbReference type="Gene3D" id="3.40.30.10">
    <property type="entry name" value="Glutaredoxin"/>
    <property type="match status" value="1"/>
</dbReference>
<evidence type="ECO:0000313" key="1">
    <source>
        <dbReference type="EMBL" id="MDP4535250.1"/>
    </source>
</evidence>
<dbReference type="RefSeq" id="WP_305892522.1">
    <property type="nucleotide sequence ID" value="NZ_JAUZVZ010000004.1"/>
</dbReference>
<keyword evidence="2" id="KW-1185">Reference proteome</keyword>
<reference evidence="1 2" key="1">
    <citation type="submission" date="2023-08" db="EMBL/GenBank/DDBJ databases">
        <authorList>
            <person name="Joshi A."/>
            <person name="Thite S."/>
        </authorList>
    </citation>
    <scope>NUCLEOTIDE SEQUENCE [LARGE SCALE GENOMIC DNA]</scope>
    <source>
        <strain evidence="1 2">AC40</strain>
    </source>
</reference>
<dbReference type="InterPro" id="IPR036249">
    <property type="entry name" value="Thioredoxin-like_sf"/>
</dbReference>
<dbReference type="Proteomes" id="UP001231616">
    <property type="component" value="Unassembled WGS sequence"/>
</dbReference>
<dbReference type="EMBL" id="JAUZVZ010000004">
    <property type="protein sequence ID" value="MDP4535250.1"/>
    <property type="molecule type" value="Genomic_DNA"/>
</dbReference>
<gene>
    <name evidence="1" type="ORF">Q3O60_03480</name>
</gene>
<accession>A0ABT9GW24</accession>
<comment type="caution">
    <text evidence="1">The sequence shown here is derived from an EMBL/GenBank/DDBJ whole genome shotgun (WGS) entry which is preliminary data.</text>
</comment>
<sequence>MTPEFVLYSTWGCHLCEKAEQMLLQAGMAGRFQVIDIVDHPDVFEQYRLLIPVIACINSKATLDWPFGQEQLQAWLQHCVIKDLK</sequence>
<evidence type="ECO:0000313" key="2">
    <source>
        <dbReference type="Proteomes" id="UP001231616"/>
    </source>
</evidence>
<dbReference type="InterPro" id="IPR008554">
    <property type="entry name" value="Glutaredoxin-like"/>
</dbReference>
<proteinExistence type="predicted"/>
<name>A0ABT9GW24_9GAMM</name>
<dbReference type="Pfam" id="PF05768">
    <property type="entry name" value="Glrx-like"/>
    <property type="match status" value="1"/>
</dbReference>
<dbReference type="SUPFAM" id="SSF52833">
    <property type="entry name" value="Thioredoxin-like"/>
    <property type="match status" value="1"/>
</dbReference>
<organism evidence="1 2">
    <name type="scientific">Alkalimonas collagenimarina</name>
    <dbReference type="NCBI Taxonomy" id="400390"/>
    <lineage>
        <taxon>Bacteria</taxon>
        <taxon>Pseudomonadati</taxon>
        <taxon>Pseudomonadota</taxon>
        <taxon>Gammaproteobacteria</taxon>
        <taxon>Alkalimonas</taxon>
    </lineage>
</organism>
<protein>
    <submittedName>
        <fullName evidence="1">Glutaredoxin family protein</fullName>
    </submittedName>
</protein>